<dbReference type="AlphaFoldDB" id="A0AAV2QHH7"/>
<feature type="region of interest" description="Disordered" evidence="1">
    <location>
        <begin position="43"/>
        <end position="111"/>
    </location>
</feature>
<dbReference type="EMBL" id="CAXKWB010006530">
    <property type="protein sequence ID" value="CAL4083191.1"/>
    <property type="molecule type" value="Genomic_DNA"/>
</dbReference>
<evidence type="ECO:0000313" key="2">
    <source>
        <dbReference type="EMBL" id="CAL4083191.1"/>
    </source>
</evidence>
<gene>
    <name evidence="2" type="ORF">MNOR_LOCUS12106</name>
</gene>
<sequence>PQNSHKDINTNMNAYVLFALVAMASASPRFNNQRLRPAGQARSINGARAGPQGGAAGDIGGGSGSGAGGFGSPATGGLGGSQQGGASGGFGGPAAGGFGGPAAPQRNWGPKAYGPGLNNPFAFPPNPFFMERALSIVNRVPNTLVRVETTGEIEITDQFGREAEILDAFGRDLTEALEF</sequence>
<evidence type="ECO:0000256" key="1">
    <source>
        <dbReference type="SAM" id="MobiDB-lite"/>
    </source>
</evidence>
<evidence type="ECO:0000313" key="3">
    <source>
        <dbReference type="Proteomes" id="UP001497623"/>
    </source>
</evidence>
<feature type="non-terminal residue" evidence="2">
    <location>
        <position position="1"/>
    </location>
</feature>
<organism evidence="2 3">
    <name type="scientific">Meganyctiphanes norvegica</name>
    <name type="common">Northern krill</name>
    <name type="synonym">Thysanopoda norvegica</name>
    <dbReference type="NCBI Taxonomy" id="48144"/>
    <lineage>
        <taxon>Eukaryota</taxon>
        <taxon>Metazoa</taxon>
        <taxon>Ecdysozoa</taxon>
        <taxon>Arthropoda</taxon>
        <taxon>Crustacea</taxon>
        <taxon>Multicrustacea</taxon>
        <taxon>Malacostraca</taxon>
        <taxon>Eumalacostraca</taxon>
        <taxon>Eucarida</taxon>
        <taxon>Euphausiacea</taxon>
        <taxon>Euphausiidae</taxon>
        <taxon>Meganyctiphanes</taxon>
    </lineage>
</organism>
<name>A0AAV2QHH7_MEGNR</name>
<accession>A0AAV2QHH7</accession>
<comment type="caution">
    <text evidence="2">The sequence shown here is derived from an EMBL/GenBank/DDBJ whole genome shotgun (WGS) entry which is preliminary data.</text>
</comment>
<evidence type="ECO:0008006" key="4">
    <source>
        <dbReference type="Google" id="ProtNLM"/>
    </source>
</evidence>
<feature type="compositionally biased region" description="Gly residues" evidence="1">
    <location>
        <begin position="51"/>
        <end position="100"/>
    </location>
</feature>
<protein>
    <recommendedName>
        <fullName evidence="4">Bindin</fullName>
    </recommendedName>
</protein>
<proteinExistence type="predicted"/>
<reference evidence="2 3" key="1">
    <citation type="submission" date="2024-05" db="EMBL/GenBank/DDBJ databases">
        <authorList>
            <person name="Wallberg A."/>
        </authorList>
    </citation>
    <scope>NUCLEOTIDE SEQUENCE [LARGE SCALE GENOMIC DNA]</scope>
</reference>
<keyword evidence="3" id="KW-1185">Reference proteome</keyword>
<dbReference type="Proteomes" id="UP001497623">
    <property type="component" value="Unassembled WGS sequence"/>
</dbReference>